<organism evidence="1 2">
    <name type="scientific">Sphingobium yanoikuyae</name>
    <name type="common">Sphingomonas yanoikuyae</name>
    <dbReference type="NCBI Taxonomy" id="13690"/>
    <lineage>
        <taxon>Bacteria</taxon>
        <taxon>Pseudomonadati</taxon>
        <taxon>Pseudomonadota</taxon>
        <taxon>Alphaproteobacteria</taxon>
        <taxon>Sphingomonadales</taxon>
        <taxon>Sphingomonadaceae</taxon>
        <taxon>Sphingobium</taxon>
    </lineage>
</organism>
<dbReference type="PATRIC" id="fig|13690.10.peg.1018"/>
<gene>
    <name evidence="1" type="ORF">CP98_00981</name>
</gene>
<evidence type="ECO:0000313" key="2">
    <source>
        <dbReference type="Proteomes" id="UP000028534"/>
    </source>
</evidence>
<dbReference type="eggNOG" id="ENOG502ZAN7">
    <property type="taxonomic scope" value="Bacteria"/>
</dbReference>
<sequence>MSERDLHFVIPTYRLRDVGATVEAYDENFARSGQTAPIIVFDDSSVANHDKYFGALEATKTVNDLWYVGPAEKEQFVSYICKRLRDRKLDVLVRNLFRPSYGGNRNFTLMYTLGDLMVSADDDMRPYALIEDSPETLGEREISRGKTIPRGANGHCRKSYDILQSFRDILGKTVADAPANYDQGELVIDSAMDLESNNSLGFARENSLTLQEGRLPRSAVVKMAQTFRTGTNDIDAVDFVDMFLDDPDEVDAERLNDTYVLVNFRPCLTNLNWRMDCGVAGYDNRTGLPPFFPTRLRFEDYIYRLWIQQSNMVSAHVDSAQTHIKNSYMRNPLASEVFNEAICGLLKRKIRTSLKRTDEWSIVFDYDGAVSLQDSEEILDSARALHDRVLKSMADARTTERRDALGHFAAGLSRTFYDFEPDFFQQNVSRMVDDEVGLIRSSLEIWPTLLEIVYFKRHCRNLPMRRVKNRSARSPQPRPVAA</sequence>
<reference evidence="1 2" key="1">
    <citation type="submission" date="2014-03" db="EMBL/GenBank/DDBJ databases">
        <title>Genome sequence of Sphingobium yanoikuyae B1.</title>
        <authorList>
            <person name="Gan H.M."/>
            <person name="Gan H.Y."/>
            <person name="Savka M.A."/>
        </authorList>
    </citation>
    <scope>NUCLEOTIDE SEQUENCE [LARGE SCALE GENOMIC DNA]</scope>
    <source>
        <strain evidence="1 2">B1</strain>
    </source>
</reference>
<dbReference type="Proteomes" id="UP000028534">
    <property type="component" value="Unassembled WGS sequence"/>
</dbReference>
<evidence type="ECO:0000313" key="1">
    <source>
        <dbReference type="EMBL" id="KEZ20261.1"/>
    </source>
</evidence>
<dbReference type="EMBL" id="JGVR01000004">
    <property type="protein sequence ID" value="KEZ20261.1"/>
    <property type="molecule type" value="Genomic_DNA"/>
</dbReference>
<comment type="caution">
    <text evidence="1">The sequence shown here is derived from an EMBL/GenBank/DDBJ whole genome shotgun (WGS) entry which is preliminary data.</text>
</comment>
<proteinExistence type="predicted"/>
<dbReference type="AlphaFoldDB" id="A0A084EQL9"/>
<accession>A0A084EQL9</accession>
<dbReference type="RefSeq" id="WP_017500417.1">
    <property type="nucleotide sequence ID" value="NZ_JGVR01000004.1"/>
</dbReference>
<name>A0A084EQL9_SPHYA</name>
<protein>
    <submittedName>
        <fullName evidence="1">Uncharacterized protein</fullName>
    </submittedName>
</protein>